<dbReference type="HOGENOM" id="CLU_031285_5_0_11"/>
<dbReference type="InterPro" id="IPR006059">
    <property type="entry name" value="SBP"/>
</dbReference>
<dbReference type="Proteomes" id="UP000000377">
    <property type="component" value="Chromosome"/>
</dbReference>
<dbReference type="AlphaFoldDB" id="D7BUF7"/>
<dbReference type="eggNOG" id="COG1653">
    <property type="taxonomic scope" value="Bacteria"/>
</dbReference>
<dbReference type="KEGG" id="sbh:SBI_08588"/>
<dbReference type="Pfam" id="PF01547">
    <property type="entry name" value="SBP_bac_1"/>
    <property type="match status" value="1"/>
</dbReference>
<proteinExistence type="predicted"/>
<dbReference type="PATRIC" id="fig|749414.3.peg.8835"/>
<accession>D7BUF7</accession>
<dbReference type="Gene3D" id="3.40.190.10">
    <property type="entry name" value="Periplasmic binding protein-like II"/>
    <property type="match status" value="2"/>
</dbReference>
<evidence type="ECO:0000313" key="1">
    <source>
        <dbReference type="EMBL" id="ADI11706.1"/>
    </source>
</evidence>
<dbReference type="SUPFAM" id="SSF53850">
    <property type="entry name" value="Periplasmic binding protein-like II"/>
    <property type="match status" value="1"/>
</dbReference>
<gene>
    <name evidence="1" type="ordered locus">SBI_08588</name>
</gene>
<dbReference type="PANTHER" id="PTHR43649:SF12">
    <property type="entry name" value="DIACETYLCHITOBIOSE BINDING PROTEIN DASA"/>
    <property type="match status" value="1"/>
</dbReference>
<dbReference type="InterPro" id="IPR050490">
    <property type="entry name" value="Bact_solute-bd_prot1"/>
</dbReference>
<evidence type="ECO:0000313" key="2">
    <source>
        <dbReference type="Proteomes" id="UP000000377"/>
    </source>
</evidence>
<organism evidence="1 2">
    <name type="scientific">Streptomyces bingchenggensis (strain BCW-1)</name>
    <dbReference type="NCBI Taxonomy" id="749414"/>
    <lineage>
        <taxon>Bacteria</taxon>
        <taxon>Bacillati</taxon>
        <taxon>Actinomycetota</taxon>
        <taxon>Actinomycetes</taxon>
        <taxon>Kitasatosporales</taxon>
        <taxon>Streptomycetaceae</taxon>
        <taxon>Streptomyces</taxon>
    </lineage>
</organism>
<dbReference type="PANTHER" id="PTHR43649">
    <property type="entry name" value="ARABINOSE-BINDING PROTEIN-RELATED"/>
    <property type="match status" value="1"/>
</dbReference>
<dbReference type="STRING" id="749414.SBI_08588"/>
<protein>
    <submittedName>
        <fullName evidence="1">Extracellular solute-binding protein family 1</fullName>
    </submittedName>
</protein>
<keyword evidence="2" id="KW-1185">Reference proteome</keyword>
<name>D7BUF7_STRBB</name>
<sequence>MNMVWWGDAIRAQMTEKALDLFRSSTGLEVSTEYQSGTAYDDKLAVRFAGGNPPDLLAVRRETLRDFAGRKALRPLPVGQVIIIEGVPPSVLNAGKIGNVQYGVPFGVASNAWVINTELFAKYKVDVPDLDTWDWDTLKETAAEVTRASGKKVWGATYTMDDILALGVWLRQRGLDLWTPEGRIAFTADSIAEWFQTWVDLRDAGAIPGADDIEELGLAAEQTPVGRKLAASAPIPSNSLAAFNATVHGALKMGFFPGESQADQRGHQLQPVGHWSVSARSKAPDAAFELLDFLINNTKANKELGVGRGAQIKKSVADQVASTLGKDDRIASDYTLRLAEFDLVDPAPDPQGSAELLLALGTISDKVAFGKSSPSKAAAEFFGKARSIIGG</sequence>
<reference evidence="1 2" key="1">
    <citation type="journal article" date="2010" name="J. Bacteriol.">
        <title>Genome sequence of the milbemycin-producing bacterium Streptomyces bingchenggensis.</title>
        <authorList>
            <person name="Wang X.J."/>
            <person name="Yan Y.J."/>
            <person name="Zhang B."/>
            <person name="An J."/>
            <person name="Wang J.J."/>
            <person name="Tian J."/>
            <person name="Jiang L."/>
            <person name="Chen Y.H."/>
            <person name="Huang S.X."/>
            <person name="Yin M."/>
            <person name="Zhang J."/>
            <person name="Gao A.L."/>
            <person name="Liu C.X."/>
            <person name="Zhu Z.X."/>
            <person name="Xiang W.S."/>
        </authorList>
    </citation>
    <scope>NUCLEOTIDE SEQUENCE [LARGE SCALE GENOMIC DNA]</scope>
    <source>
        <strain evidence="1 2">BCW-1</strain>
    </source>
</reference>
<dbReference type="EMBL" id="CP002047">
    <property type="protein sequence ID" value="ADI11706.1"/>
    <property type="molecule type" value="Genomic_DNA"/>
</dbReference>